<protein>
    <recommendedName>
        <fullName evidence="1">Reverse transcriptase domain-containing protein</fullName>
    </recommendedName>
</protein>
<accession>A0AAV7FFC5</accession>
<sequence length="322" mass="36841">MVINTKAALAKACVVTDEVVAVKHISITGDNEQGKDEFILKDAPSVFEEGGQATPSVRLVNQTQRHFRPELVPKIKKEVDKLILANFIRKVKYPSWIAYIVPVKKKSGQIRVSVNFRNLNKADDDFLLPIIELMVDATISHEALSFMDELLGCNQIRMDPRGEELTAFCTPKGIFCYKVIPFGLKNAGATYQRATQHIFDDFLHKSVECYVVDLVVNTKERANHLLDLRSVFEQLWRFQLKMNPLKCAFGVISGKFLRFVVHHRGIEIDQTKIDATQNMPEPKNFSELKSFQGHLVYIRRFISNLASRCQPFSRLMKKNHSF</sequence>
<evidence type="ECO:0000313" key="2">
    <source>
        <dbReference type="EMBL" id="KAG9458447.1"/>
    </source>
</evidence>
<dbReference type="PANTHER" id="PTHR24559:SF439">
    <property type="entry name" value="RETROTRANSPOSON, UNCLASSIFIED-LIKE PROTEIN"/>
    <property type="match status" value="1"/>
</dbReference>
<dbReference type="EMBL" id="JAINDJ010000002">
    <property type="protein sequence ID" value="KAG9458447.1"/>
    <property type="molecule type" value="Genomic_DNA"/>
</dbReference>
<proteinExistence type="predicted"/>
<dbReference type="Proteomes" id="UP000825729">
    <property type="component" value="Unassembled WGS sequence"/>
</dbReference>
<dbReference type="SUPFAM" id="SSF56672">
    <property type="entry name" value="DNA/RNA polymerases"/>
    <property type="match status" value="1"/>
</dbReference>
<gene>
    <name evidence="2" type="ORF">H6P81_002955</name>
</gene>
<dbReference type="Gene3D" id="3.30.70.270">
    <property type="match status" value="2"/>
</dbReference>
<dbReference type="AlphaFoldDB" id="A0AAV7FFC5"/>
<organism evidence="2 3">
    <name type="scientific">Aristolochia fimbriata</name>
    <name type="common">White veined hardy Dutchman's pipe vine</name>
    <dbReference type="NCBI Taxonomy" id="158543"/>
    <lineage>
        <taxon>Eukaryota</taxon>
        <taxon>Viridiplantae</taxon>
        <taxon>Streptophyta</taxon>
        <taxon>Embryophyta</taxon>
        <taxon>Tracheophyta</taxon>
        <taxon>Spermatophyta</taxon>
        <taxon>Magnoliopsida</taxon>
        <taxon>Magnoliidae</taxon>
        <taxon>Piperales</taxon>
        <taxon>Aristolochiaceae</taxon>
        <taxon>Aristolochia</taxon>
    </lineage>
</organism>
<dbReference type="InterPro" id="IPR000477">
    <property type="entry name" value="RT_dom"/>
</dbReference>
<evidence type="ECO:0000313" key="3">
    <source>
        <dbReference type="Proteomes" id="UP000825729"/>
    </source>
</evidence>
<dbReference type="Pfam" id="PF00078">
    <property type="entry name" value="RVT_1"/>
    <property type="match status" value="1"/>
</dbReference>
<dbReference type="Gene3D" id="3.10.10.10">
    <property type="entry name" value="HIV Type 1 Reverse Transcriptase, subunit A, domain 1"/>
    <property type="match status" value="1"/>
</dbReference>
<feature type="domain" description="Reverse transcriptase" evidence="1">
    <location>
        <begin position="103"/>
        <end position="257"/>
    </location>
</feature>
<reference evidence="2 3" key="1">
    <citation type="submission" date="2021-07" db="EMBL/GenBank/DDBJ databases">
        <title>The Aristolochia fimbriata genome: insights into angiosperm evolution, floral development and chemical biosynthesis.</title>
        <authorList>
            <person name="Jiao Y."/>
        </authorList>
    </citation>
    <scope>NUCLEOTIDE SEQUENCE [LARGE SCALE GENOMIC DNA]</scope>
    <source>
        <strain evidence="2">IBCAS-2021</strain>
        <tissue evidence="2">Leaf</tissue>
    </source>
</reference>
<name>A0AAV7FFC5_ARIFI</name>
<comment type="caution">
    <text evidence="2">The sequence shown here is derived from an EMBL/GenBank/DDBJ whole genome shotgun (WGS) entry which is preliminary data.</text>
</comment>
<keyword evidence="3" id="KW-1185">Reference proteome</keyword>
<dbReference type="CDD" id="cd01647">
    <property type="entry name" value="RT_LTR"/>
    <property type="match status" value="1"/>
</dbReference>
<dbReference type="InterPro" id="IPR043128">
    <property type="entry name" value="Rev_trsase/Diguanyl_cyclase"/>
</dbReference>
<dbReference type="InterPro" id="IPR043502">
    <property type="entry name" value="DNA/RNA_pol_sf"/>
</dbReference>
<evidence type="ECO:0000259" key="1">
    <source>
        <dbReference type="Pfam" id="PF00078"/>
    </source>
</evidence>
<dbReference type="PANTHER" id="PTHR24559">
    <property type="entry name" value="TRANSPOSON TY3-I GAG-POL POLYPROTEIN"/>
    <property type="match status" value="1"/>
</dbReference>
<dbReference type="InterPro" id="IPR053134">
    <property type="entry name" value="RNA-dir_DNA_polymerase"/>
</dbReference>